<protein>
    <submittedName>
        <fullName evidence="1">Uncharacterized protein</fullName>
    </submittedName>
</protein>
<proteinExistence type="predicted"/>
<dbReference type="EMBL" id="MN739200">
    <property type="protein sequence ID" value="QHS93201.1"/>
    <property type="molecule type" value="Genomic_DNA"/>
</dbReference>
<name>A0A6C0BN64_9ZZZZ</name>
<accession>A0A6C0BN64</accession>
<organism evidence="1">
    <name type="scientific">viral metagenome</name>
    <dbReference type="NCBI Taxonomy" id="1070528"/>
    <lineage>
        <taxon>unclassified sequences</taxon>
        <taxon>metagenomes</taxon>
        <taxon>organismal metagenomes</taxon>
    </lineage>
</organism>
<evidence type="ECO:0000313" key="1">
    <source>
        <dbReference type="EMBL" id="QHS93201.1"/>
    </source>
</evidence>
<dbReference type="AlphaFoldDB" id="A0A6C0BN64"/>
<reference evidence="1" key="1">
    <citation type="journal article" date="2020" name="Nature">
        <title>Giant virus diversity and host interactions through global metagenomics.</title>
        <authorList>
            <person name="Schulz F."/>
            <person name="Roux S."/>
            <person name="Paez-Espino D."/>
            <person name="Jungbluth S."/>
            <person name="Walsh D.A."/>
            <person name="Denef V.J."/>
            <person name="McMahon K.D."/>
            <person name="Konstantinidis K.T."/>
            <person name="Eloe-Fadrosh E.A."/>
            <person name="Kyrpides N.C."/>
            <person name="Woyke T."/>
        </authorList>
    </citation>
    <scope>NUCLEOTIDE SEQUENCE</scope>
    <source>
        <strain evidence="1">GVMAG-M-3300017651-5</strain>
    </source>
</reference>
<sequence>MYELIDMPNLSHNLTVLNQSHPLEIQSIPHLGWMSFSPILQVHSICLNYALVGYDPRGDPHMIDQYVRSLQ</sequence>